<keyword evidence="8 11" id="KW-0411">Iron-sulfur</keyword>
<keyword evidence="4 11" id="KW-0312">Gluconeogenesis</keyword>
<evidence type="ECO:0000256" key="2">
    <source>
        <dbReference type="ARBA" id="ARBA00004742"/>
    </source>
</evidence>
<evidence type="ECO:0000256" key="7">
    <source>
        <dbReference type="ARBA" id="ARBA00023004"/>
    </source>
</evidence>
<comment type="pathway">
    <text evidence="2">Carbohydrate biosynthesis; gluconeogenesis.</text>
</comment>
<proteinExistence type="inferred from homology"/>
<comment type="catalytic activity">
    <reaction evidence="10 11">
        <text>L-serine = pyruvate + NH4(+)</text>
        <dbReference type="Rhea" id="RHEA:19169"/>
        <dbReference type="ChEBI" id="CHEBI:15361"/>
        <dbReference type="ChEBI" id="CHEBI:28938"/>
        <dbReference type="ChEBI" id="CHEBI:33384"/>
        <dbReference type="EC" id="4.3.1.17"/>
    </reaction>
</comment>
<dbReference type="Proteomes" id="UP001207605">
    <property type="component" value="Unassembled WGS sequence"/>
</dbReference>
<comment type="caution">
    <text evidence="13">The sequence shown here is derived from an EMBL/GenBank/DDBJ whole genome shotgun (WGS) entry which is preliminary data.</text>
</comment>
<evidence type="ECO:0000256" key="10">
    <source>
        <dbReference type="ARBA" id="ARBA00049406"/>
    </source>
</evidence>
<evidence type="ECO:0000256" key="9">
    <source>
        <dbReference type="ARBA" id="ARBA00023239"/>
    </source>
</evidence>
<dbReference type="PANTHER" id="PTHR30182:SF1">
    <property type="entry name" value="L-SERINE DEHYDRATASE 1"/>
    <property type="match status" value="1"/>
</dbReference>
<evidence type="ECO:0000256" key="11">
    <source>
        <dbReference type="RuleBase" id="RU366059"/>
    </source>
</evidence>
<reference evidence="13 14" key="1">
    <citation type="journal article" date="2021" name="ISME Commun">
        <title>Automated analysis of genomic sequences facilitates high-throughput and comprehensive description of bacteria.</title>
        <authorList>
            <person name="Hitch T.C.A."/>
        </authorList>
    </citation>
    <scope>NUCLEOTIDE SEQUENCE [LARGE SCALE GENOMIC DNA]</scope>
    <source>
        <strain evidence="13 14">Sanger_02</strain>
    </source>
</reference>
<evidence type="ECO:0000256" key="8">
    <source>
        <dbReference type="ARBA" id="ARBA00023014"/>
    </source>
</evidence>
<comment type="similarity">
    <text evidence="3 11">Belongs to the iron-sulfur dependent L-serine dehydratase family.</text>
</comment>
<name>A0ABT2S5M2_9FIRM</name>
<dbReference type="InterPro" id="IPR004642">
    <property type="entry name" value="Ser_deHydtase_asu"/>
</dbReference>
<dbReference type="RefSeq" id="WP_262581389.1">
    <property type="nucleotide sequence ID" value="NZ_JAOQJV010000006.1"/>
</dbReference>
<evidence type="ECO:0000256" key="3">
    <source>
        <dbReference type="ARBA" id="ARBA00008636"/>
    </source>
</evidence>
<dbReference type="GO" id="GO:0003941">
    <property type="term" value="F:L-serine ammonia-lyase activity"/>
    <property type="evidence" value="ECO:0007669"/>
    <property type="project" value="UniProtKB-EC"/>
</dbReference>
<evidence type="ECO:0000256" key="4">
    <source>
        <dbReference type="ARBA" id="ARBA00022432"/>
    </source>
</evidence>
<dbReference type="EC" id="4.3.1.17" evidence="11"/>
<evidence type="ECO:0000313" key="14">
    <source>
        <dbReference type="Proteomes" id="UP001207605"/>
    </source>
</evidence>
<keyword evidence="5 11" id="KW-0004">4Fe-4S</keyword>
<dbReference type="NCBIfam" id="TIGR00718">
    <property type="entry name" value="sda_alpha"/>
    <property type="match status" value="1"/>
</dbReference>
<dbReference type="InterPro" id="IPR051318">
    <property type="entry name" value="Fe-S_L-Ser"/>
</dbReference>
<gene>
    <name evidence="13" type="primary">sdaAA</name>
    <name evidence="13" type="ORF">OCV65_06550</name>
</gene>
<comment type="cofactor">
    <cofactor evidence="1 11">
        <name>[4Fe-4S] cluster</name>
        <dbReference type="ChEBI" id="CHEBI:49883"/>
    </cofactor>
</comment>
<keyword evidence="7 11" id="KW-0408">Iron</keyword>
<accession>A0ABT2S5M2</accession>
<keyword evidence="14" id="KW-1185">Reference proteome</keyword>
<evidence type="ECO:0000256" key="6">
    <source>
        <dbReference type="ARBA" id="ARBA00022723"/>
    </source>
</evidence>
<dbReference type="EMBL" id="JAOQJV010000006">
    <property type="protein sequence ID" value="MCU6699888.1"/>
    <property type="molecule type" value="Genomic_DNA"/>
</dbReference>
<sequence>MAEYHSIRELLEICECGNQKIWEVVMEQEAAESGLTEEQVFQKMERMYEAMRLADENYDAELRSGSGAAGGDGEKMRAYNASGKNLCSPYTSLAMEKALKMAESNACMKRIVAAPTAGSCGVIPAVVLSYEDSEHVSKEEIVQALFVTAGIGKVIAENASIAGASGGCQAEIGSASAMAAGALAYLQGGDNEQIVQAATFSLKNMLGLACDPVGGLVEVPCIKRNVAGVMNAVAGAQLAMAGIRSAITPDDTIDSMRRIGNDLPVCLKETSTGGLAVTESAKRILEKISKKSS</sequence>
<evidence type="ECO:0000313" key="13">
    <source>
        <dbReference type="EMBL" id="MCU6699888.1"/>
    </source>
</evidence>
<feature type="domain" description="Serine dehydratase-like alpha subunit" evidence="12">
    <location>
        <begin position="19"/>
        <end position="276"/>
    </location>
</feature>
<organism evidence="13 14">
    <name type="scientific">Dorea ammoniilytica</name>
    <dbReference type="NCBI Taxonomy" id="2981788"/>
    <lineage>
        <taxon>Bacteria</taxon>
        <taxon>Bacillati</taxon>
        <taxon>Bacillota</taxon>
        <taxon>Clostridia</taxon>
        <taxon>Lachnospirales</taxon>
        <taxon>Lachnospiraceae</taxon>
        <taxon>Dorea</taxon>
    </lineage>
</organism>
<evidence type="ECO:0000259" key="12">
    <source>
        <dbReference type="Pfam" id="PF03313"/>
    </source>
</evidence>
<dbReference type="PANTHER" id="PTHR30182">
    <property type="entry name" value="L-SERINE DEHYDRATASE"/>
    <property type="match status" value="1"/>
</dbReference>
<keyword evidence="9 11" id="KW-0456">Lyase</keyword>
<evidence type="ECO:0000256" key="5">
    <source>
        <dbReference type="ARBA" id="ARBA00022485"/>
    </source>
</evidence>
<dbReference type="Pfam" id="PF03313">
    <property type="entry name" value="SDH_alpha"/>
    <property type="match status" value="1"/>
</dbReference>
<dbReference type="InterPro" id="IPR005130">
    <property type="entry name" value="Ser_deHydtase-like_asu"/>
</dbReference>
<keyword evidence="6 11" id="KW-0479">Metal-binding</keyword>
<evidence type="ECO:0000256" key="1">
    <source>
        <dbReference type="ARBA" id="ARBA00001966"/>
    </source>
</evidence>
<protein>
    <recommendedName>
        <fullName evidence="11">L-serine dehydratase</fullName>
        <ecNumber evidence="11">4.3.1.17</ecNumber>
    </recommendedName>
</protein>